<name>A0A382R958_9ZZZZ</name>
<dbReference type="AlphaFoldDB" id="A0A382R958"/>
<protein>
    <submittedName>
        <fullName evidence="1">Uncharacterized protein</fullName>
    </submittedName>
</protein>
<dbReference type="EMBL" id="UINC01119606">
    <property type="protein sequence ID" value="SVC93548.1"/>
    <property type="molecule type" value="Genomic_DNA"/>
</dbReference>
<organism evidence="1">
    <name type="scientific">marine metagenome</name>
    <dbReference type="NCBI Taxonomy" id="408172"/>
    <lineage>
        <taxon>unclassified sequences</taxon>
        <taxon>metagenomes</taxon>
        <taxon>ecological metagenomes</taxon>
    </lineage>
</organism>
<sequence length="103" mass="11781">MLTGLNEMHQSLAVTLNQKTWTLLERKDRTDKDNHRMIAYAVLGLLKKMNKCLLKAKTTGSKIKKNEDKKLFFSDFIVCPGTSVIKLKNNIIIDNKIKNIFGT</sequence>
<evidence type="ECO:0000313" key="1">
    <source>
        <dbReference type="EMBL" id="SVC93548.1"/>
    </source>
</evidence>
<accession>A0A382R958</accession>
<gene>
    <name evidence="1" type="ORF">METZ01_LOCUS346402</name>
</gene>
<proteinExistence type="predicted"/>
<reference evidence="1" key="1">
    <citation type="submission" date="2018-05" db="EMBL/GenBank/DDBJ databases">
        <authorList>
            <person name="Lanie J.A."/>
            <person name="Ng W.-L."/>
            <person name="Kazmierczak K.M."/>
            <person name="Andrzejewski T.M."/>
            <person name="Davidsen T.M."/>
            <person name="Wayne K.J."/>
            <person name="Tettelin H."/>
            <person name="Glass J.I."/>
            <person name="Rusch D."/>
            <person name="Podicherti R."/>
            <person name="Tsui H.-C.T."/>
            <person name="Winkler M.E."/>
        </authorList>
    </citation>
    <scope>NUCLEOTIDE SEQUENCE</scope>
</reference>